<reference evidence="2 3" key="1">
    <citation type="submission" date="2018-02" db="EMBL/GenBank/DDBJ databases">
        <title>Novel Leptospira species isolated from soil and water in Japan.</title>
        <authorList>
            <person name="Nakao R."/>
            <person name="Masuzawa T."/>
        </authorList>
    </citation>
    <scope>NUCLEOTIDE SEQUENCE [LARGE SCALE GENOMIC DNA]</scope>
    <source>
        <strain evidence="2 3">YH101</strain>
    </source>
</reference>
<keyword evidence="3" id="KW-1185">Reference proteome</keyword>
<dbReference type="InterPro" id="IPR052164">
    <property type="entry name" value="Anthracycline_SecMetBiosynth"/>
</dbReference>
<dbReference type="Proteomes" id="UP000245133">
    <property type="component" value="Unassembled WGS sequence"/>
</dbReference>
<dbReference type="Pfam" id="PF00903">
    <property type="entry name" value="Glyoxalase"/>
    <property type="match status" value="1"/>
</dbReference>
<name>A0A2P2DXW0_9LEPT</name>
<proteinExistence type="predicted"/>
<dbReference type="EMBL" id="BFBB01000003">
    <property type="protein sequence ID" value="GBF49471.1"/>
    <property type="molecule type" value="Genomic_DNA"/>
</dbReference>
<comment type="caution">
    <text evidence="2">The sequence shown here is derived from an EMBL/GenBank/DDBJ whole genome shotgun (WGS) entry which is preliminary data.</text>
</comment>
<evidence type="ECO:0000259" key="1">
    <source>
        <dbReference type="Pfam" id="PF00903"/>
    </source>
</evidence>
<dbReference type="PANTHER" id="PTHR33993">
    <property type="entry name" value="GLYOXALASE-RELATED"/>
    <property type="match status" value="1"/>
</dbReference>
<organism evidence="2 3">
    <name type="scientific">Leptospira ryugenii</name>
    <dbReference type="NCBI Taxonomy" id="1917863"/>
    <lineage>
        <taxon>Bacteria</taxon>
        <taxon>Pseudomonadati</taxon>
        <taxon>Spirochaetota</taxon>
        <taxon>Spirochaetia</taxon>
        <taxon>Leptospirales</taxon>
        <taxon>Leptospiraceae</taxon>
        <taxon>Leptospira</taxon>
    </lineage>
</organism>
<evidence type="ECO:0000313" key="3">
    <source>
        <dbReference type="Proteomes" id="UP000245133"/>
    </source>
</evidence>
<dbReference type="RefSeq" id="WP_244594289.1">
    <property type="nucleotide sequence ID" value="NZ_BFBB01000003.1"/>
</dbReference>
<accession>A0A2P2DXW0</accession>
<dbReference type="CDD" id="cd07247">
    <property type="entry name" value="SgaA_N_like"/>
    <property type="match status" value="1"/>
</dbReference>
<gene>
    <name evidence="2" type="ORF">LPTSP4_09840</name>
</gene>
<evidence type="ECO:0000313" key="2">
    <source>
        <dbReference type="EMBL" id="GBF49471.1"/>
    </source>
</evidence>
<dbReference type="AlphaFoldDB" id="A0A2P2DXW0"/>
<sequence>MNKVYCLFILLFFILFCNENKIESTSNGRKPNAVGWFDIYVEDIDRASIFYEKICNQKLQDLKDPTGETIMKVFVGEMNAYGSSGALVKSKYSKPGRGGTLIYFSVEDSNISESKVNQFGGKLIRPKFSIGKFGFVTILEDSEGNLIGLNSMK</sequence>
<dbReference type="SUPFAM" id="SSF54593">
    <property type="entry name" value="Glyoxalase/Bleomycin resistance protein/Dihydroxybiphenyl dioxygenase"/>
    <property type="match status" value="1"/>
</dbReference>
<dbReference type="PANTHER" id="PTHR33993:SF2">
    <property type="entry name" value="VOC DOMAIN-CONTAINING PROTEIN"/>
    <property type="match status" value="1"/>
</dbReference>
<dbReference type="InterPro" id="IPR004360">
    <property type="entry name" value="Glyas_Fos-R_dOase_dom"/>
</dbReference>
<feature type="domain" description="Glyoxalase/fosfomycin resistance/dioxygenase" evidence="1">
    <location>
        <begin position="34"/>
        <end position="147"/>
    </location>
</feature>
<protein>
    <submittedName>
        <fullName evidence="2">Glyoxalase-like domain protein</fullName>
    </submittedName>
</protein>
<dbReference type="InterPro" id="IPR029068">
    <property type="entry name" value="Glyas_Bleomycin-R_OHBP_Dase"/>
</dbReference>
<dbReference type="Gene3D" id="3.10.180.10">
    <property type="entry name" value="2,3-Dihydroxybiphenyl 1,2-Dioxygenase, domain 1"/>
    <property type="match status" value="1"/>
</dbReference>